<dbReference type="WBParaSite" id="L893_g33500.t1">
    <property type="protein sequence ID" value="L893_g33500.t1"/>
    <property type="gene ID" value="L893_g33500"/>
</dbReference>
<evidence type="ECO:0000313" key="2">
    <source>
        <dbReference type="WBParaSite" id="L893_g33500.t1"/>
    </source>
</evidence>
<dbReference type="AlphaFoldDB" id="A0A1I8A703"/>
<protein>
    <submittedName>
        <fullName evidence="2">GRIP domain-containing protein</fullName>
    </submittedName>
</protein>
<organism evidence="1 2">
    <name type="scientific">Steinernema glaseri</name>
    <dbReference type="NCBI Taxonomy" id="37863"/>
    <lineage>
        <taxon>Eukaryota</taxon>
        <taxon>Metazoa</taxon>
        <taxon>Ecdysozoa</taxon>
        <taxon>Nematoda</taxon>
        <taxon>Chromadorea</taxon>
        <taxon>Rhabditida</taxon>
        <taxon>Tylenchina</taxon>
        <taxon>Panagrolaimomorpha</taxon>
        <taxon>Strongyloidoidea</taxon>
        <taxon>Steinernematidae</taxon>
        <taxon>Steinernema</taxon>
    </lineage>
</organism>
<dbReference type="Proteomes" id="UP000095287">
    <property type="component" value="Unplaced"/>
</dbReference>
<sequence>MAPKQFKLNKDDREQRRLVAKLLLAYVIKPGRASFQAVATAINQNSDIGLITRDEMEGENWQSILEKIEDRVQTRSATQGKDTAGASK</sequence>
<proteinExistence type="predicted"/>
<evidence type="ECO:0000313" key="1">
    <source>
        <dbReference type="Proteomes" id="UP000095287"/>
    </source>
</evidence>
<keyword evidence="1" id="KW-1185">Reference proteome</keyword>
<name>A0A1I8A703_9BILA</name>
<reference evidence="2" key="1">
    <citation type="submission" date="2016-11" db="UniProtKB">
        <authorList>
            <consortium name="WormBaseParasite"/>
        </authorList>
    </citation>
    <scope>IDENTIFICATION</scope>
</reference>
<accession>A0A1I8A703</accession>